<evidence type="ECO:0000256" key="6">
    <source>
        <dbReference type="ARBA" id="ARBA00023204"/>
    </source>
</evidence>
<dbReference type="RefSeq" id="WP_386103340.1">
    <property type="nucleotide sequence ID" value="NZ_JBHUOZ010000003.1"/>
</dbReference>
<keyword evidence="2" id="KW-0227">DNA damage</keyword>
<name>A0ABW6AC09_9BACT</name>
<evidence type="ECO:0000313" key="8">
    <source>
        <dbReference type="Proteomes" id="UP001597511"/>
    </source>
</evidence>
<dbReference type="InterPro" id="IPR002176">
    <property type="entry name" value="X-over_junc_endoDNase_RuvC"/>
</dbReference>
<sequence length="146" mass="15910">MMNVLALDIATKTGWKTKTASGVWDLTPNRGESSGMRLVRFKAKVIELAGLEDINLISYERPAGMHKSSIMVASEMVGILKELCVYLNIELACYSATQIKKFATGTGNANKEAMIKAAVELGFNPADDNEADAIHLYNLTISDLKI</sequence>
<proteinExistence type="inferred from homology"/>
<dbReference type="Gene3D" id="3.30.420.10">
    <property type="entry name" value="Ribonuclease H-like superfamily/Ribonuclease H"/>
    <property type="match status" value="1"/>
</dbReference>
<accession>A0ABW6AC09</accession>
<comment type="caution">
    <text evidence="7">The sequence shown here is derived from an EMBL/GenBank/DDBJ whole genome shotgun (WGS) entry which is preliminary data.</text>
</comment>
<reference evidence="8" key="1">
    <citation type="journal article" date="2019" name="Int. J. Syst. Evol. Microbiol.">
        <title>The Global Catalogue of Microorganisms (GCM) 10K type strain sequencing project: providing services to taxonomists for standard genome sequencing and annotation.</title>
        <authorList>
            <consortium name="The Broad Institute Genomics Platform"/>
            <consortium name="The Broad Institute Genome Sequencing Center for Infectious Disease"/>
            <person name="Wu L."/>
            <person name="Ma J."/>
        </authorList>
    </citation>
    <scope>NUCLEOTIDE SEQUENCE [LARGE SCALE GENOMIC DNA]</scope>
    <source>
        <strain evidence="8">KCTC 23299</strain>
    </source>
</reference>
<keyword evidence="8" id="KW-1185">Reference proteome</keyword>
<keyword evidence="5" id="KW-0233">DNA recombination</keyword>
<evidence type="ECO:0000256" key="5">
    <source>
        <dbReference type="ARBA" id="ARBA00023172"/>
    </source>
</evidence>
<evidence type="ECO:0000256" key="3">
    <source>
        <dbReference type="ARBA" id="ARBA00022842"/>
    </source>
</evidence>
<evidence type="ECO:0000313" key="7">
    <source>
        <dbReference type="EMBL" id="MFD2922030.1"/>
    </source>
</evidence>
<keyword evidence="4" id="KW-0238">DNA-binding</keyword>
<dbReference type="Pfam" id="PF02075">
    <property type="entry name" value="RuvC"/>
    <property type="match status" value="1"/>
</dbReference>
<dbReference type="InterPro" id="IPR036397">
    <property type="entry name" value="RNaseH_sf"/>
</dbReference>
<organism evidence="7 8">
    <name type="scientific">Terrimonas rubra</name>
    <dbReference type="NCBI Taxonomy" id="1035890"/>
    <lineage>
        <taxon>Bacteria</taxon>
        <taxon>Pseudomonadati</taxon>
        <taxon>Bacteroidota</taxon>
        <taxon>Chitinophagia</taxon>
        <taxon>Chitinophagales</taxon>
        <taxon>Chitinophagaceae</taxon>
        <taxon>Terrimonas</taxon>
    </lineage>
</organism>
<evidence type="ECO:0000256" key="4">
    <source>
        <dbReference type="ARBA" id="ARBA00023125"/>
    </source>
</evidence>
<evidence type="ECO:0000256" key="2">
    <source>
        <dbReference type="ARBA" id="ARBA00022763"/>
    </source>
</evidence>
<comment type="similarity">
    <text evidence="1">Belongs to the RuvC family.</text>
</comment>
<dbReference type="InterPro" id="IPR012337">
    <property type="entry name" value="RNaseH-like_sf"/>
</dbReference>
<gene>
    <name evidence="7" type="ORF">ACFS6H_20080</name>
</gene>
<dbReference type="SUPFAM" id="SSF53098">
    <property type="entry name" value="Ribonuclease H-like"/>
    <property type="match status" value="1"/>
</dbReference>
<keyword evidence="6" id="KW-0234">DNA repair</keyword>
<dbReference type="EMBL" id="JBHUOZ010000003">
    <property type="protein sequence ID" value="MFD2922030.1"/>
    <property type="molecule type" value="Genomic_DNA"/>
</dbReference>
<dbReference type="Proteomes" id="UP001597511">
    <property type="component" value="Unassembled WGS sequence"/>
</dbReference>
<evidence type="ECO:0000256" key="1">
    <source>
        <dbReference type="ARBA" id="ARBA00009518"/>
    </source>
</evidence>
<protein>
    <submittedName>
        <fullName evidence="7">Crossover junction endodeoxyribonuclease RuvC</fullName>
    </submittedName>
</protein>
<keyword evidence="3" id="KW-0460">Magnesium</keyword>